<sequence length="157" mass="17741">MIMMSIQKASWSRRGILKRTVVFLILQDWPASQANLNQPEPPKYYNAALHSIDKHSGASTTYESMLIESHRRLRNPRMPIGMSTRKTSADRLPVGNLTSPQLFFDAEKAGKYSPNGDCCASIAVPPSPSRWKTQRMSTGLKIEKLDPFQRKVTYSKT</sequence>
<dbReference type="GeneID" id="64636381"/>
<proteinExistence type="predicted"/>
<dbReference type="AlphaFoldDB" id="A0A9P7EIG1"/>
<protein>
    <submittedName>
        <fullName evidence="1">Uncharacterized protein</fullName>
    </submittedName>
</protein>
<name>A0A9P7EIG1_9AGAM</name>
<reference evidence="1" key="1">
    <citation type="journal article" date="2020" name="New Phytol.">
        <title>Comparative genomics reveals dynamic genome evolution in host specialist ectomycorrhizal fungi.</title>
        <authorList>
            <person name="Lofgren L.A."/>
            <person name="Nguyen N.H."/>
            <person name="Vilgalys R."/>
            <person name="Ruytinx J."/>
            <person name="Liao H.L."/>
            <person name="Branco S."/>
            <person name="Kuo A."/>
            <person name="LaButti K."/>
            <person name="Lipzen A."/>
            <person name="Andreopoulos W."/>
            <person name="Pangilinan J."/>
            <person name="Riley R."/>
            <person name="Hundley H."/>
            <person name="Na H."/>
            <person name="Barry K."/>
            <person name="Grigoriev I.V."/>
            <person name="Stajich J.E."/>
            <person name="Kennedy P.G."/>
        </authorList>
    </citation>
    <scope>NUCLEOTIDE SEQUENCE</scope>
    <source>
        <strain evidence="1">MN1</strain>
    </source>
</reference>
<evidence type="ECO:0000313" key="2">
    <source>
        <dbReference type="Proteomes" id="UP000807769"/>
    </source>
</evidence>
<accession>A0A9P7EIG1</accession>
<comment type="caution">
    <text evidence="1">The sequence shown here is derived from an EMBL/GenBank/DDBJ whole genome shotgun (WGS) entry which is preliminary data.</text>
</comment>
<keyword evidence="2" id="KW-1185">Reference proteome</keyword>
<gene>
    <name evidence="1" type="ORF">BJ212DRAFT_1585471</name>
</gene>
<organism evidence="1 2">
    <name type="scientific">Suillus subaureus</name>
    <dbReference type="NCBI Taxonomy" id="48587"/>
    <lineage>
        <taxon>Eukaryota</taxon>
        <taxon>Fungi</taxon>
        <taxon>Dikarya</taxon>
        <taxon>Basidiomycota</taxon>
        <taxon>Agaricomycotina</taxon>
        <taxon>Agaricomycetes</taxon>
        <taxon>Agaricomycetidae</taxon>
        <taxon>Boletales</taxon>
        <taxon>Suillineae</taxon>
        <taxon>Suillaceae</taxon>
        <taxon>Suillus</taxon>
    </lineage>
</organism>
<dbReference type="EMBL" id="JABBWG010000005">
    <property type="protein sequence ID" value="KAG1822803.1"/>
    <property type="molecule type" value="Genomic_DNA"/>
</dbReference>
<dbReference type="RefSeq" id="XP_041197209.1">
    <property type="nucleotide sequence ID" value="XM_041342365.1"/>
</dbReference>
<evidence type="ECO:0000313" key="1">
    <source>
        <dbReference type="EMBL" id="KAG1822803.1"/>
    </source>
</evidence>
<dbReference type="Proteomes" id="UP000807769">
    <property type="component" value="Unassembled WGS sequence"/>
</dbReference>